<accession>W6TT64</accession>
<dbReference type="AlphaFoldDB" id="W6TT64"/>
<keyword evidence="3" id="KW-0808">Transferase</keyword>
<dbReference type="InterPro" id="IPR050179">
    <property type="entry name" value="Trans_hexapeptide_repeat"/>
</dbReference>
<evidence type="ECO:0000313" key="8">
    <source>
        <dbReference type="EMBL" id="ETZ06957.1"/>
    </source>
</evidence>
<evidence type="ECO:0000313" key="9">
    <source>
        <dbReference type="Proteomes" id="UP000019112"/>
    </source>
</evidence>
<keyword evidence="2" id="KW-0028">Amino-acid biosynthesis</keyword>
<keyword evidence="7" id="KW-0012">Acyltransferase</keyword>
<reference evidence="8 9" key="1">
    <citation type="journal article" date="2014" name="FEMS Microbiol. Lett.">
        <title>Draft genome sequences of three Holospora species (Holospora obtusa, Holospora undulata, and Holospora elegans), endonuclear symbiotic bacteria of the ciliate Paramecium caudatum.</title>
        <authorList>
            <person name="Dohra H."/>
            <person name="Tanaka K."/>
            <person name="Suzuki T."/>
            <person name="Fujishima M."/>
            <person name="Suzuki H."/>
        </authorList>
    </citation>
    <scope>NUCLEOTIDE SEQUENCE [LARGE SCALE GENOMIC DNA]</scope>
    <source>
        <strain evidence="8 9">F1</strain>
    </source>
</reference>
<dbReference type="RefSeq" id="WP_021827028.1">
    <property type="nucleotide sequence ID" value="NZ_AWTR02000074.1"/>
</dbReference>
<evidence type="ECO:0000256" key="5">
    <source>
        <dbReference type="ARBA" id="ARBA00022915"/>
    </source>
</evidence>
<evidence type="ECO:0000256" key="4">
    <source>
        <dbReference type="ARBA" id="ARBA00022737"/>
    </source>
</evidence>
<dbReference type="PANTHER" id="PTHR43300">
    <property type="entry name" value="ACETYLTRANSFERASE"/>
    <property type="match status" value="1"/>
</dbReference>
<evidence type="ECO:0000256" key="1">
    <source>
        <dbReference type="ARBA" id="ARBA00007274"/>
    </source>
</evidence>
<dbReference type="Gene3D" id="1.10.166.10">
    <property type="entry name" value="Tetrahydrodipicolinate-N-succinyltransferase, N-terminal domain"/>
    <property type="match status" value="1"/>
</dbReference>
<dbReference type="InterPro" id="IPR037133">
    <property type="entry name" value="THP_succinylTrfase_N_sf"/>
</dbReference>
<keyword evidence="6" id="KW-0457">Lysine biosynthesis</keyword>
<keyword evidence="5" id="KW-0220">Diaminopimelate biosynthesis</keyword>
<organism evidence="8 9">
    <name type="scientific">Holospora obtusa F1</name>
    <dbReference type="NCBI Taxonomy" id="1399147"/>
    <lineage>
        <taxon>Bacteria</taxon>
        <taxon>Pseudomonadati</taxon>
        <taxon>Pseudomonadota</taxon>
        <taxon>Alphaproteobacteria</taxon>
        <taxon>Holosporales</taxon>
        <taxon>Holosporaceae</taxon>
        <taxon>Holospora</taxon>
    </lineage>
</organism>
<dbReference type="Pfam" id="PF14602">
    <property type="entry name" value="Hexapep_2"/>
    <property type="match status" value="1"/>
</dbReference>
<evidence type="ECO:0000256" key="6">
    <source>
        <dbReference type="ARBA" id="ARBA00023154"/>
    </source>
</evidence>
<proteinExistence type="inferred from homology"/>
<dbReference type="eggNOG" id="COG2171">
    <property type="taxonomic scope" value="Bacteria"/>
</dbReference>
<comment type="caution">
    <text evidence="8">The sequence shown here is derived from an EMBL/GenBank/DDBJ whole genome shotgun (WGS) entry which is preliminary data.</text>
</comment>
<sequence length="247" mass="27012">MLKFCVKTFLEELQSGVLRAAFPGSQGNWIVNVEVKEKILAVFRYGESDVIEEYYIDRSALFPRKFSLEDKIRVVPFGSAVRSGAYVSSDVVIMPPSYVNIGAYIGRGTMVDSHVLVGSCAQIGENVHLSAGVSIGGVLEPVESVPVIVEDYVFIGAGCVITSGFHIKNRAVLGAGLCLSRTIPIYDTVKNQVYHGYIPENAVVLPGARDIENNFFDTKLALQCGVIVKYRDDQTNSKITLEDALRL</sequence>
<dbReference type="GO" id="GO:0019877">
    <property type="term" value="P:diaminopimelate biosynthetic process"/>
    <property type="evidence" value="ECO:0007669"/>
    <property type="project" value="UniProtKB-KW"/>
</dbReference>
<keyword evidence="9" id="KW-1185">Reference proteome</keyword>
<protein>
    <submittedName>
        <fullName evidence="8">2,3,4,5-tetrahydropyridine-2,6-dicarboxylate N-succinyltransferase</fullName>
    </submittedName>
</protein>
<dbReference type="Gene3D" id="2.160.10.10">
    <property type="entry name" value="Hexapeptide repeat proteins"/>
    <property type="match status" value="1"/>
</dbReference>
<evidence type="ECO:0000256" key="3">
    <source>
        <dbReference type="ARBA" id="ARBA00022679"/>
    </source>
</evidence>
<gene>
    <name evidence="8" type="ORF">P618_200855</name>
</gene>
<dbReference type="GO" id="GO:0009085">
    <property type="term" value="P:lysine biosynthetic process"/>
    <property type="evidence" value="ECO:0007669"/>
    <property type="project" value="UniProtKB-KW"/>
</dbReference>
<dbReference type="GO" id="GO:0016746">
    <property type="term" value="F:acyltransferase activity"/>
    <property type="evidence" value="ECO:0007669"/>
    <property type="project" value="UniProtKB-KW"/>
</dbReference>
<dbReference type="PROSITE" id="PS00101">
    <property type="entry name" value="HEXAPEP_TRANSFERASES"/>
    <property type="match status" value="1"/>
</dbReference>
<dbReference type="Proteomes" id="UP000019112">
    <property type="component" value="Unassembled WGS sequence"/>
</dbReference>
<dbReference type="EMBL" id="AWTR02000074">
    <property type="protein sequence ID" value="ETZ06957.1"/>
    <property type="molecule type" value="Genomic_DNA"/>
</dbReference>
<dbReference type="CDD" id="cd03350">
    <property type="entry name" value="LbH_THP_succinylT"/>
    <property type="match status" value="1"/>
</dbReference>
<dbReference type="NCBIfam" id="NF008808">
    <property type="entry name" value="PRK11830.1"/>
    <property type="match status" value="1"/>
</dbReference>
<dbReference type="STRING" id="1399147.P618_200855"/>
<evidence type="ECO:0000256" key="7">
    <source>
        <dbReference type="ARBA" id="ARBA00023315"/>
    </source>
</evidence>
<dbReference type="InterPro" id="IPR011004">
    <property type="entry name" value="Trimer_LpxA-like_sf"/>
</dbReference>
<dbReference type="OrthoDB" id="9775362at2"/>
<name>W6TT64_HOLOB</name>
<dbReference type="PANTHER" id="PTHR43300:SF10">
    <property type="entry name" value="2,3,4,5-TETRAHYDROPYRIDINE-2,6-DICARBOXYLATE N-ACETYLTRANSFERASE"/>
    <property type="match status" value="1"/>
</dbReference>
<dbReference type="SUPFAM" id="SSF51161">
    <property type="entry name" value="Trimeric LpxA-like enzymes"/>
    <property type="match status" value="1"/>
</dbReference>
<dbReference type="InterPro" id="IPR001451">
    <property type="entry name" value="Hexapep"/>
</dbReference>
<dbReference type="InterPro" id="IPR018357">
    <property type="entry name" value="Hexapep_transf_CS"/>
</dbReference>
<keyword evidence="4" id="KW-0677">Repeat</keyword>
<comment type="similarity">
    <text evidence="1">Belongs to the transferase hexapeptide repeat family.</text>
</comment>
<evidence type="ECO:0000256" key="2">
    <source>
        <dbReference type="ARBA" id="ARBA00022605"/>
    </source>
</evidence>